<name>A0AAD4NF71_9BILA</name>
<evidence type="ECO:0000313" key="10">
    <source>
        <dbReference type="Proteomes" id="UP001201812"/>
    </source>
</evidence>
<comment type="subcellular location">
    <subcellularLocation>
        <location evidence="2">Cytoplasm</location>
    </subcellularLocation>
    <subcellularLocation>
        <location evidence="1">Nucleus</location>
    </subcellularLocation>
</comment>
<feature type="region of interest" description="Disordered" evidence="7">
    <location>
        <begin position="467"/>
        <end position="509"/>
    </location>
</feature>
<feature type="compositionally biased region" description="Low complexity" evidence="7">
    <location>
        <begin position="498"/>
        <end position="509"/>
    </location>
</feature>
<dbReference type="EMBL" id="JAKKPZ010000002">
    <property type="protein sequence ID" value="KAI1725276.1"/>
    <property type="molecule type" value="Genomic_DNA"/>
</dbReference>
<dbReference type="Pfam" id="PF10602">
    <property type="entry name" value="RPN7"/>
    <property type="match status" value="1"/>
</dbReference>
<dbReference type="GO" id="GO:0008180">
    <property type="term" value="C:COP9 signalosome"/>
    <property type="evidence" value="ECO:0007669"/>
    <property type="project" value="UniProtKB-KW"/>
</dbReference>
<evidence type="ECO:0000256" key="1">
    <source>
        <dbReference type="ARBA" id="ARBA00004123"/>
    </source>
</evidence>
<feature type="region of interest" description="Disordered" evidence="7">
    <location>
        <begin position="528"/>
        <end position="614"/>
    </location>
</feature>
<evidence type="ECO:0000256" key="4">
    <source>
        <dbReference type="ARBA" id="ARBA00022490"/>
    </source>
</evidence>
<dbReference type="InterPro" id="IPR045135">
    <property type="entry name" value="Rpn7_N"/>
</dbReference>
<keyword evidence="5" id="KW-0736">Signalosome</keyword>
<comment type="similarity">
    <text evidence="3">Belongs to the CSN1 family.</text>
</comment>
<dbReference type="Gene3D" id="1.25.40.570">
    <property type="match status" value="1"/>
</dbReference>
<dbReference type="Proteomes" id="UP001201812">
    <property type="component" value="Unassembled WGS sequence"/>
</dbReference>
<evidence type="ECO:0000256" key="5">
    <source>
        <dbReference type="ARBA" id="ARBA00022790"/>
    </source>
</evidence>
<reference evidence="9" key="1">
    <citation type="submission" date="2022-01" db="EMBL/GenBank/DDBJ databases">
        <title>Genome Sequence Resource for Two Populations of Ditylenchus destructor, the Migratory Endoparasitic Phytonematode.</title>
        <authorList>
            <person name="Zhang H."/>
            <person name="Lin R."/>
            <person name="Xie B."/>
        </authorList>
    </citation>
    <scope>NUCLEOTIDE SEQUENCE</scope>
    <source>
        <strain evidence="9">BazhouSP</strain>
    </source>
</reference>
<organism evidence="9 10">
    <name type="scientific">Ditylenchus destructor</name>
    <dbReference type="NCBI Taxonomy" id="166010"/>
    <lineage>
        <taxon>Eukaryota</taxon>
        <taxon>Metazoa</taxon>
        <taxon>Ecdysozoa</taxon>
        <taxon>Nematoda</taxon>
        <taxon>Chromadorea</taxon>
        <taxon>Rhabditida</taxon>
        <taxon>Tylenchina</taxon>
        <taxon>Tylenchomorpha</taxon>
        <taxon>Sphaerularioidea</taxon>
        <taxon>Anguinidae</taxon>
        <taxon>Anguininae</taxon>
        <taxon>Ditylenchus</taxon>
    </lineage>
</organism>
<protein>
    <submittedName>
        <fullName evidence="9">26S proteasome subunit RPN7 domain-containing protein</fullName>
    </submittedName>
</protein>
<accession>A0AAD4NF71</accession>
<dbReference type="InterPro" id="IPR019585">
    <property type="entry name" value="Rpn7/CSN1"/>
</dbReference>
<keyword evidence="4" id="KW-0963">Cytoplasm</keyword>
<evidence type="ECO:0000313" key="9">
    <source>
        <dbReference type="EMBL" id="KAI1725276.1"/>
    </source>
</evidence>
<dbReference type="PANTHER" id="PTHR14145:SF2">
    <property type="entry name" value="COP9 SIGNALOSOME COMPLEX SUBUNIT 1"/>
    <property type="match status" value="1"/>
</dbReference>
<feature type="domain" description="PCI" evidence="8">
    <location>
        <begin position="264"/>
        <end position="429"/>
    </location>
</feature>
<feature type="compositionally biased region" description="Polar residues" evidence="7">
    <location>
        <begin position="544"/>
        <end position="553"/>
    </location>
</feature>
<feature type="compositionally biased region" description="Polar residues" evidence="7">
    <location>
        <begin position="566"/>
        <end position="580"/>
    </location>
</feature>
<sequence>MDHEFMEPEYQVDEPITDYDMANANDIDFEEQIPEESLPVTPSTVNSAQIDLDVVAKRYTSYALINRLLFIADVCPPLRFDAIKVLIEYVMKNTQNVPMLVTAYQKVEAARQAGQTTGIEKIPPMDSSWIEQTQAKSQAQLEAYLLEFKRQKDEAVKESIRRSLDEVFHHHVQMGSIQEALKLYGRGMREYCTAPNYILQMLINWINVTVYANQWPKLGILLPQAERAINEVTDRESELVMSSKAKIAAVGGLAKMQEKQYKQAAEKFMTVDIDALDYPQLLAPSDVAVYATLCALATFTRAELKDHVLGCTLFRKFLESEPKLVELLQRFCRSEFGIALDVLKEIRDQLLLDMFLAPHINNLYIYIRQSAIAQYFCPYLSANIREMATEFRTSVEEMEGELISQIEKGVLNARIDSYGKIVYARSSDNRADIYKRVELLRKQSNERVYAILLRAALQNHRVVVGASDKNGKGRRRGNNYTMGPEGMDPGMEFYENETSSTSGTGSSTGSRMFAQVSRLFNAATSKIHPNQSAAAESSSGGGNQLASSSNGDNSEMIPAVPGGSGNSFAPSSSTGDSSRANPDFIVPGKSGGSRSSNGQPNASDMELDENIGDI</sequence>
<dbReference type="SUPFAM" id="SSF46785">
    <property type="entry name" value="Winged helix' DNA-binding domain"/>
    <property type="match status" value="1"/>
</dbReference>
<feature type="compositionally biased region" description="Acidic residues" evidence="7">
    <location>
        <begin position="605"/>
        <end position="614"/>
    </location>
</feature>
<dbReference type="GO" id="GO:0005737">
    <property type="term" value="C:cytoplasm"/>
    <property type="evidence" value="ECO:0007669"/>
    <property type="project" value="UniProtKB-SubCell"/>
</dbReference>
<dbReference type="PROSITE" id="PS50250">
    <property type="entry name" value="PCI"/>
    <property type="match status" value="1"/>
</dbReference>
<dbReference type="InterPro" id="IPR036390">
    <property type="entry name" value="WH_DNA-bd_sf"/>
</dbReference>
<proteinExistence type="inferred from homology"/>
<dbReference type="Pfam" id="PF01399">
    <property type="entry name" value="PCI"/>
    <property type="match status" value="1"/>
</dbReference>
<evidence type="ECO:0000256" key="3">
    <source>
        <dbReference type="ARBA" id="ARBA00008793"/>
    </source>
</evidence>
<evidence type="ECO:0000256" key="2">
    <source>
        <dbReference type="ARBA" id="ARBA00004496"/>
    </source>
</evidence>
<dbReference type="InterPro" id="IPR000717">
    <property type="entry name" value="PCI_dom"/>
</dbReference>
<evidence type="ECO:0000256" key="7">
    <source>
        <dbReference type="SAM" id="MobiDB-lite"/>
    </source>
</evidence>
<keyword evidence="6" id="KW-0539">Nucleus</keyword>
<feature type="compositionally biased region" description="Polar residues" evidence="7">
    <location>
        <begin position="592"/>
        <end position="602"/>
    </location>
</feature>
<comment type="caution">
    <text evidence="9">The sequence shown here is derived from an EMBL/GenBank/DDBJ whole genome shotgun (WGS) entry which is preliminary data.</text>
</comment>
<dbReference type="SMART" id="SM00088">
    <property type="entry name" value="PINT"/>
    <property type="match status" value="1"/>
</dbReference>
<keyword evidence="10" id="KW-1185">Reference proteome</keyword>
<dbReference type="AlphaFoldDB" id="A0AAD4NF71"/>
<keyword evidence="9" id="KW-0647">Proteasome</keyword>
<evidence type="ECO:0000259" key="8">
    <source>
        <dbReference type="PROSITE" id="PS50250"/>
    </source>
</evidence>
<dbReference type="PANTHER" id="PTHR14145">
    <property type="entry name" value="26S PROTESOME SUBUNIT 6"/>
    <property type="match status" value="1"/>
</dbReference>
<gene>
    <name evidence="9" type="ORF">DdX_01928</name>
</gene>
<evidence type="ECO:0000256" key="6">
    <source>
        <dbReference type="ARBA" id="ARBA00023242"/>
    </source>
</evidence>
<dbReference type="GO" id="GO:0000502">
    <property type="term" value="C:proteasome complex"/>
    <property type="evidence" value="ECO:0007669"/>
    <property type="project" value="UniProtKB-KW"/>
</dbReference>